<feature type="compositionally biased region" description="Polar residues" evidence="8">
    <location>
        <begin position="279"/>
        <end position="297"/>
    </location>
</feature>
<dbReference type="GeneID" id="115630619"/>
<feature type="domain" description="CAP-Gly" evidence="9">
    <location>
        <begin position="208"/>
        <end position="250"/>
    </location>
</feature>
<evidence type="ECO:0000256" key="8">
    <source>
        <dbReference type="SAM" id="MobiDB-lite"/>
    </source>
</evidence>
<gene>
    <name evidence="11" type="primary">LOC115630619</name>
</gene>
<organism evidence="10 11">
    <name type="scientific">Drosophila lebanonensis</name>
    <name type="common">Fruit fly</name>
    <name type="synonym">Scaptodrosophila lebanonensis</name>
    <dbReference type="NCBI Taxonomy" id="7225"/>
    <lineage>
        <taxon>Eukaryota</taxon>
        <taxon>Metazoa</taxon>
        <taxon>Ecdysozoa</taxon>
        <taxon>Arthropoda</taxon>
        <taxon>Hexapoda</taxon>
        <taxon>Insecta</taxon>
        <taxon>Pterygota</taxon>
        <taxon>Neoptera</taxon>
        <taxon>Endopterygota</taxon>
        <taxon>Diptera</taxon>
        <taxon>Brachycera</taxon>
        <taxon>Muscomorpha</taxon>
        <taxon>Ephydroidea</taxon>
        <taxon>Drosophilidae</taxon>
        <taxon>Scaptodrosophila</taxon>
    </lineage>
</organism>
<dbReference type="SMART" id="SM01052">
    <property type="entry name" value="CAP_GLY"/>
    <property type="match status" value="2"/>
</dbReference>
<dbReference type="Pfam" id="PF16641">
    <property type="entry name" value="CLIP1_ZNF"/>
    <property type="match status" value="2"/>
</dbReference>
<feature type="region of interest" description="Disordered" evidence="8">
    <location>
        <begin position="1867"/>
        <end position="1893"/>
    </location>
</feature>
<dbReference type="SUPFAM" id="SSF57997">
    <property type="entry name" value="Tropomyosin"/>
    <property type="match status" value="1"/>
</dbReference>
<dbReference type="OrthoDB" id="2130750at2759"/>
<feature type="domain" description="CAP-Gly" evidence="9">
    <location>
        <begin position="324"/>
        <end position="366"/>
    </location>
</feature>
<keyword evidence="3" id="KW-0493">Microtubule</keyword>
<feature type="compositionally biased region" description="Basic and acidic residues" evidence="8">
    <location>
        <begin position="845"/>
        <end position="858"/>
    </location>
</feature>
<keyword evidence="4" id="KW-0677">Repeat</keyword>
<evidence type="ECO:0000256" key="5">
    <source>
        <dbReference type="ARBA" id="ARBA00023054"/>
    </source>
</evidence>
<dbReference type="PANTHER" id="PTHR18916">
    <property type="entry name" value="DYNACTIN 1-RELATED MICROTUBULE-BINDING"/>
    <property type="match status" value="1"/>
</dbReference>
<evidence type="ECO:0000313" key="11">
    <source>
        <dbReference type="RefSeq" id="XP_030383106.1"/>
    </source>
</evidence>
<evidence type="ECO:0000256" key="2">
    <source>
        <dbReference type="ARBA" id="ARBA00022490"/>
    </source>
</evidence>
<evidence type="ECO:0000256" key="4">
    <source>
        <dbReference type="ARBA" id="ARBA00022737"/>
    </source>
</evidence>
<keyword evidence="2" id="KW-0963">Cytoplasm</keyword>
<comment type="subcellular location">
    <subcellularLocation>
        <location evidence="1">Cytoplasm</location>
        <location evidence="1">Cytoskeleton</location>
    </subcellularLocation>
</comment>
<dbReference type="InterPro" id="IPR032108">
    <property type="entry name" value="CLIP1_ZNF"/>
</dbReference>
<feature type="compositionally biased region" description="Low complexity" evidence="8">
    <location>
        <begin position="1426"/>
        <end position="1437"/>
    </location>
</feature>
<dbReference type="SUPFAM" id="SSF74924">
    <property type="entry name" value="Cap-Gly domain"/>
    <property type="match status" value="2"/>
</dbReference>
<feature type="compositionally biased region" description="Basic and acidic residues" evidence="8">
    <location>
        <begin position="1456"/>
        <end position="1465"/>
    </location>
</feature>
<feature type="region of interest" description="Disordered" evidence="8">
    <location>
        <begin position="1315"/>
        <end position="1342"/>
    </location>
</feature>
<dbReference type="GO" id="GO:0051010">
    <property type="term" value="F:microtubule plus-end binding"/>
    <property type="evidence" value="ECO:0007669"/>
    <property type="project" value="TreeGrafter"/>
</dbReference>
<feature type="region of interest" description="Disordered" evidence="8">
    <location>
        <begin position="1"/>
        <end position="104"/>
    </location>
</feature>
<keyword evidence="10" id="KW-1185">Reference proteome</keyword>
<keyword evidence="5 7" id="KW-0175">Coiled coil</keyword>
<proteinExistence type="predicted"/>
<evidence type="ECO:0000313" key="10">
    <source>
        <dbReference type="Proteomes" id="UP000504634"/>
    </source>
</evidence>
<keyword evidence="6" id="KW-0206">Cytoskeleton</keyword>
<feature type="compositionally biased region" description="Low complexity" evidence="8">
    <location>
        <begin position="1315"/>
        <end position="1328"/>
    </location>
</feature>
<evidence type="ECO:0000256" key="1">
    <source>
        <dbReference type="ARBA" id="ARBA00004245"/>
    </source>
</evidence>
<dbReference type="Gene3D" id="1.10.287.1490">
    <property type="match status" value="1"/>
</dbReference>
<dbReference type="Proteomes" id="UP000504634">
    <property type="component" value="Unplaced"/>
</dbReference>
<feature type="region of interest" description="Disordered" evidence="8">
    <location>
        <begin position="1425"/>
        <end position="1444"/>
    </location>
</feature>
<feature type="region of interest" description="Disordered" evidence="8">
    <location>
        <begin position="130"/>
        <end position="155"/>
    </location>
</feature>
<dbReference type="CTD" id="35042"/>
<name>A0A6J2U387_DROLE</name>
<dbReference type="PANTHER" id="PTHR18916:SF82">
    <property type="entry name" value="CAP-GLY DOMAIN-CONTAINING PROTEIN"/>
    <property type="match status" value="1"/>
</dbReference>
<dbReference type="InterPro" id="IPR000938">
    <property type="entry name" value="CAP-Gly_domain"/>
</dbReference>
<dbReference type="Gene3D" id="2.30.30.190">
    <property type="entry name" value="CAP Gly-rich-like domain"/>
    <property type="match status" value="2"/>
</dbReference>
<feature type="compositionally biased region" description="Polar residues" evidence="8">
    <location>
        <begin position="42"/>
        <end position="53"/>
    </location>
</feature>
<feature type="coiled-coil region" evidence="7">
    <location>
        <begin position="1608"/>
        <end position="1771"/>
    </location>
</feature>
<dbReference type="InterPro" id="IPR036859">
    <property type="entry name" value="CAP-Gly_dom_sf"/>
</dbReference>
<sequence length="1920" mass="214321">MSEANPSEANVEAAAVTPAVEADSAPDSTSVEGVAMKPPPSRSNIPTPASSVTGIPVSKLKAPSSFGSNSSVSKIGRPCCTHTTPKAGPPPRDTNSMSRESDDNLSSINSAYADLYQETVKRFTRSSLSPTSDWERFSAGRRSLKSRTSTPLSDNERRTSYDYYLEATGRRRSSDHNSAVLTANTELFIIGQRVWVGGIRSGQIAYIGETHFAPGDWAGIVLDEPNGKNDGCVSGKRYFQCEPKRGIFSRLTRLTLYPMSGAQTPTSPLAKNSPERSRTVSPTASVRSSMLRSPSTGKNGLTVGDRVIVSSGFGSRPGILRYLGETQFAPGNWCGVELDEASGKNDGAVDGIRYFECKPKYGVFVPIAKVSLSPSSKKTRLSRTGSRESLTSIGTMNSIATTNTSRMRMNAQQRKSITPQKPIVTTPKSQFSMQDLLREKQHHVEQLMVERELDREDAQNQALQLQKNINELKARIVQLETQLGDERKKSEDLQFSIDEAQFCGDELNAQTQVYKEKINALESKITHLVSGAPSLQSIEPIEDKAALSAAEAQIAELQKKLDLQEKQNGANLAERQEEEQRLLENIKYLQSENENLQKELVGKDESLEKFSLSQCGIENLRSELALLKEEHEKQTEQAKADFEAKLSIKMEELKNVTDEMQKLKNAADSLESERSNITDEYEILQTEIKMRDEQVKELTHQVDELTVQLSVQQADSSALDEMLKAQLMGSEQSKGALEQKVAENGELKKTNEGLEQAKTTLEQQLSTINAELLALKQQQQTAQQELNASVSLNEQKETAIAELNKSLESLQKQLKEMSLEKDDLTKQLSTSNEQSTTSIEQLQRQLEEKQKVHDEVSEKAQQAETALAATQVQLETLQQQSKASSEQSASELEKLKAELSQLRASLSQTESESHSAAGEMSKRIAELEAQQQLLQTQLQQAAAAADQMQQKYTELQSKNVEQSKQLEQNSEALENSQQMLQNLTKEHETVRSQTAVLESQLKASVESCAQRELELGDVTRKHEALQSKCETLHQQHEALQSELLAARGSATELQATLKQLNEELQSKQKTYAELEQRNSSQHMELASDNEVLKQANAKFERELTDLREALSKAKADIAEKQTQLSKLEELNIKQELSLSDASRQQENLQTRCEGLQQQNETLEQQLNGLRTSSTDSNAELVKLTQELVAKQKAYEELSNKSGDERATLEGQLQANQQRIDALCSQVEVLTQELKASTEQTAELHATLKTEQEAAGKQNLELSDALRKLEAQTAKCGQLEQEQGKLQQDLNATRNSSSELNAKLLQLTEQLAAAQKEQASQKDASSSERLQLERELQETKQQLQSSQAEAMQLQAELVTATEAKSLQATEFASLKAELTSKARNELAQRQESESAAREQLVAEYEARLQGSEQIILQMDESNKRLQSELQQTQQQLSEKQTEHKTQMLQIEEQLRAATEKHQELSKDLQQLEAASSTATEVHSEMQSRLDKLQLEIKGKDEALQASQTQLQLQQNNGVEEVNKLQDQLRELRERLEINVSELQHKEQLAREDAQKIADLKTLVEAVQVANANISATNAELSTVLEVLQAEKSETAHIFELFEMEADMNAERLIEKLTGMKQELQQTHDLLEKQQSTSEEIQQKLNAKEAELLALEQREQSSQASAQAANEKLQELQAANEELQQELQQKQALLEKNNEFDARLTEYTKVIDEMDEAATAKSTLLQQLQARVSELETDLRHAHEIQQTTQLECKNLTRKIESLELEKARQQLALQTQANGTGGRSGGGDAPESLDTEHSLAKINFLNSIIADMQQKNDALKAKVQTLEMLPTDFTKPHAFDMLSKRKPAPRLFCDICDEFDKHETEDCPLQASDDRDYSPPPPAEANNNEKKERKLPVPRKYCESCEVFGHDTGECADDETY</sequence>
<feature type="coiled-coil region" evidence="7">
    <location>
        <begin position="1801"/>
        <end position="1828"/>
    </location>
</feature>
<feature type="region of interest" description="Disordered" evidence="8">
    <location>
        <begin position="1456"/>
        <end position="1485"/>
    </location>
</feature>
<evidence type="ECO:0000256" key="6">
    <source>
        <dbReference type="ARBA" id="ARBA00023212"/>
    </source>
</evidence>
<feature type="region of interest" description="Disordered" evidence="8">
    <location>
        <begin position="818"/>
        <end position="864"/>
    </location>
</feature>
<dbReference type="GO" id="GO:0031122">
    <property type="term" value="P:cytoplasmic microtubule organization"/>
    <property type="evidence" value="ECO:0007669"/>
    <property type="project" value="TreeGrafter"/>
</dbReference>
<evidence type="ECO:0000256" key="7">
    <source>
        <dbReference type="SAM" id="Coils"/>
    </source>
</evidence>
<evidence type="ECO:0000259" key="9">
    <source>
        <dbReference type="PROSITE" id="PS50245"/>
    </source>
</evidence>
<feature type="compositionally biased region" description="Polar residues" evidence="8">
    <location>
        <begin position="93"/>
        <end position="104"/>
    </location>
</feature>
<dbReference type="Pfam" id="PF01302">
    <property type="entry name" value="CAP_GLY"/>
    <property type="match status" value="2"/>
</dbReference>
<reference evidence="11" key="1">
    <citation type="submission" date="2025-08" db="UniProtKB">
        <authorList>
            <consortium name="RefSeq"/>
        </authorList>
    </citation>
    <scope>IDENTIFICATION</scope>
    <source>
        <strain evidence="11">11010-0011.00</strain>
        <tissue evidence="11">Whole body</tissue>
    </source>
</reference>
<accession>A0A6J2U387</accession>
<evidence type="ECO:0000256" key="3">
    <source>
        <dbReference type="ARBA" id="ARBA00022701"/>
    </source>
</evidence>
<dbReference type="PROSITE" id="PS00845">
    <property type="entry name" value="CAP_GLY_1"/>
    <property type="match status" value="2"/>
</dbReference>
<feature type="region of interest" description="Disordered" evidence="8">
    <location>
        <begin position="262"/>
        <end position="297"/>
    </location>
</feature>
<protein>
    <submittedName>
        <fullName evidence="11">Restin homolog isoform X1</fullName>
    </submittedName>
</protein>
<dbReference type="GO" id="GO:0035371">
    <property type="term" value="C:microtubule plus-end"/>
    <property type="evidence" value="ECO:0007669"/>
    <property type="project" value="TreeGrafter"/>
</dbReference>
<dbReference type="GO" id="GO:0005938">
    <property type="term" value="C:cell cortex"/>
    <property type="evidence" value="ECO:0007669"/>
    <property type="project" value="TreeGrafter"/>
</dbReference>
<feature type="compositionally biased region" description="Polar residues" evidence="8">
    <location>
        <begin position="826"/>
        <end position="839"/>
    </location>
</feature>
<dbReference type="GO" id="GO:0005634">
    <property type="term" value="C:nucleus"/>
    <property type="evidence" value="ECO:0007669"/>
    <property type="project" value="TreeGrafter"/>
</dbReference>
<feature type="compositionally biased region" description="Low complexity" evidence="8">
    <location>
        <begin position="8"/>
        <end position="25"/>
    </location>
</feature>
<dbReference type="PROSITE" id="PS50245">
    <property type="entry name" value="CAP_GLY_2"/>
    <property type="match status" value="2"/>
</dbReference>
<dbReference type="RefSeq" id="XP_030383106.1">
    <property type="nucleotide sequence ID" value="XM_030527246.1"/>
</dbReference>